<dbReference type="PROSITE" id="PS50206">
    <property type="entry name" value="RHODANESE_3"/>
    <property type="match status" value="1"/>
</dbReference>
<dbReference type="VEuPathDB" id="FungiDB:ASPWEDRAFT_102326"/>
<proteinExistence type="predicted"/>
<organism evidence="2 3">
    <name type="scientific">Aspergillus wentii DTO 134E9</name>
    <dbReference type="NCBI Taxonomy" id="1073089"/>
    <lineage>
        <taxon>Eukaryota</taxon>
        <taxon>Fungi</taxon>
        <taxon>Dikarya</taxon>
        <taxon>Ascomycota</taxon>
        <taxon>Pezizomycotina</taxon>
        <taxon>Eurotiomycetes</taxon>
        <taxon>Eurotiomycetidae</taxon>
        <taxon>Eurotiales</taxon>
        <taxon>Aspergillaceae</taxon>
        <taxon>Aspergillus</taxon>
        <taxon>Aspergillus subgen. Cremei</taxon>
    </lineage>
</organism>
<dbReference type="InterPro" id="IPR036873">
    <property type="entry name" value="Rhodanese-like_dom_sf"/>
</dbReference>
<dbReference type="Pfam" id="PF00581">
    <property type="entry name" value="Rhodanese"/>
    <property type="match status" value="1"/>
</dbReference>
<evidence type="ECO:0000313" key="2">
    <source>
        <dbReference type="EMBL" id="OJJ40233.1"/>
    </source>
</evidence>
<evidence type="ECO:0000313" key="3">
    <source>
        <dbReference type="Proteomes" id="UP000184383"/>
    </source>
</evidence>
<dbReference type="SMART" id="SM00450">
    <property type="entry name" value="RHOD"/>
    <property type="match status" value="1"/>
</dbReference>
<dbReference type="SUPFAM" id="SSF52821">
    <property type="entry name" value="Rhodanese/Cell cycle control phosphatase"/>
    <property type="match status" value="1"/>
</dbReference>
<dbReference type="OrthoDB" id="8300214at2759"/>
<dbReference type="AlphaFoldDB" id="A0A1L9RZA2"/>
<dbReference type="InterPro" id="IPR001763">
    <property type="entry name" value="Rhodanese-like_dom"/>
</dbReference>
<dbReference type="EMBL" id="KV878209">
    <property type="protein sequence ID" value="OJJ40233.1"/>
    <property type="molecule type" value="Genomic_DNA"/>
</dbReference>
<gene>
    <name evidence="2" type="ORF">ASPWEDRAFT_102326</name>
</gene>
<sequence>MQSEQPWHAAFPAPRSTSQTIRKEQLLQWMHEGRKDYVVIDLRRTDFEGGTIRGTLNLPAQTLYPSIPTLYQVLSGGGIKAVIWYCGSCNGRGPRAANWFTDYLESKNDSTMQSLILEGGIKGWVKGGEEYQGLMEGFDQAFW</sequence>
<dbReference type="GeneID" id="63743314"/>
<dbReference type="PANTHER" id="PTHR10828">
    <property type="entry name" value="M-PHASE INDUCER PHOSPHATASE DUAL SPECIFICITY PHOSPHATASE CDC25"/>
    <property type="match status" value="1"/>
</dbReference>
<protein>
    <recommendedName>
        <fullName evidence="1">Rhodanese domain-containing protein</fullName>
    </recommendedName>
</protein>
<accession>A0A1L9RZA2</accession>
<dbReference type="PANTHER" id="PTHR10828:SF50">
    <property type="entry name" value="REDUCTASE (ARC2), PUTATIVE (AFU_ORTHOLOGUE AFUA_6G13400)-RELATED"/>
    <property type="match status" value="1"/>
</dbReference>
<dbReference type="STRING" id="1073089.A0A1L9RZA2"/>
<reference evidence="3" key="1">
    <citation type="journal article" date="2017" name="Genome Biol.">
        <title>Comparative genomics reveals high biological diversity and specific adaptations in the industrially and medically important fungal genus Aspergillus.</title>
        <authorList>
            <person name="de Vries R.P."/>
            <person name="Riley R."/>
            <person name="Wiebenga A."/>
            <person name="Aguilar-Osorio G."/>
            <person name="Amillis S."/>
            <person name="Uchima C.A."/>
            <person name="Anderluh G."/>
            <person name="Asadollahi M."/>
            <person name="Askin M."/>
            <person name="Barry K."/>
            <person name="Battaglia E."/>
            <person name="Bayram O."/>
            <person name="Benocci T."/>
            <person name="Braus-Stromeyer S.A."/>
            <person name="Caldana C."/>
            <person name="Canovas D."/>
            <person name="Cerqueira G.C."/>
            <person name="Chen F."/>
            <person name="Chen W."/>
            <person name="Choi C."/>
            <person name="Clum A."/>
            <person name="Dos Santos R.A."/>
            <person name="Damasio A.R."/>
            <person name="Diallinas G."/>
            <person name="Emri T."/>
            <person name="Fekete E."/>
            <person name="Flipphi M."/>
            <person name="Freyberg S."/>
            <person name="Gallo A."/>
            <person name="Gournas C."/>
            <person name="Habgood R."/>
            <person name="Hainaut M."/>
            <person name="Harispe M.L."/>
            <person name="Henrissat B."/>
            <person name="Hilden K.S."/>
            <person name="Hope R."/>
            <person name="Hossain A."/>
            <person name="Karabika E."/>
            <person name="Karaffa L."/>
            <person name="Karanyi Z."/>
            <person name="Krasevec N."/>
            <person name="Kuo A."/>
            <person name="Kusch H."/>
            <person name="LaButti K."/>
            <person name="Lagendijk E.L."/>
            <person name="Lapidus A."/>
            <person name="Levasseur A."/>
            <person name="Lindquist E."/>
            <person name="Lipzen A."/>
            <person name="Logrieco A.F."/>
            <person name="MacCabe A."/>
            <person name="Maekelae M.R."/>
            <person name="Malavazi I."/>
            <person name="Melin P."/>
            <person name="Meyer V."/>
            <person name="Mielnichuk N."/>
            <person name="Miskei M."/>
            <person name="Molnar A.P."/>
            <person name="Mule G."/>
            <person name="Ngan C.Y."/>
            <person name="Orejas M."/>
            <person name="Orosz E."/>
            <person name="Ouedraogo J.P."/>
            <person name="Overkamp K.M."/>
            <person name="Park H.-S."/>
            <person name="Perrone G."/>
            <person name="Piumi F."/>
            <person name="Punt P.J."/>
            <person name="Ram A.F."/>
            <person name="Ramon A."/>
            <person name="Rauscher S."/>
            <person name="Record E."/>
            <person name="Riano-Pachon D.M."/>
            <person name="Robert V."/>
            <person name="Roehrig J."/>
            <person name="Ruller R."/>
            <person name="Salamov A."/>
            <person name="Salih N.S."/>
            <person name="Samson R.A."/>
            <person name="Sandor E."/>
            <person name="Sanguinetti M."/>
            <person name="Schuetze T."/>
            <person name="Sepcic K."/>
            <person name="Shelest E."/>
            <person name="Sherlock G."/>
            <person name="Sophianopoulou V."/>
            <person name="Squina F.M."/>
            <person name="Sun H."/>
            <person name="Susca A."/>
            <person name="Todd R.B."/>
            <person name="Tsang A."/>
            <person name="Unkles S.E."/>
            <person name="van de Wiele N."/>
            <person name="van Rossen-Uffink D."/>
            <person name="Oliveira J.V."/>
            <person name="Vesth T.C."/>
            <person name="Visser J."/>
            <person name="Yu J.-H."/>
            <person name="Zhou M."/>
            <person name="Andersen M.R."/>
            <person name="Archer D.B."/>
            <person name="Baker S.E."/>
            <person name="Benoit I."/>
            <person name="Brakhage A.A."/>
            <person name="Braus G.H."/>
            <person name="Fischer R."/>
            <person name="Frisvad J.C."/>
            <person name="Goldman G.H."/>
            <person name="Houbraken J."/>
            <person name="Oakley B."/>
            <person name="Pocsi I."/>
            <person name="Scazzocchio C."/>
            <person name="Seiboth B."/>
            <person name="vanKuyk P.A."/>
            <person name="Wortman J."/>
            <person name="Dyer P.S."/>
            <person name="Grigoriev I.V."/>
        </authorList>
    </citation>
    <scope>NUCLEOTIDE SEQUENCE [LARGE SCALE GENOMIC DNA]</scope>
    <source>
        <strain evidence="3">DTO 134E9</strain>
    </source>
</reference>
<dbReference type="RefSeq" id="XP_040693909.1">
    <property type="nucleotide sequence ID" value="XM_040827466.1"/>
</dbReference>
<feature type="domain" description="Rhodanese" evidence="1">
    <location>
        <begin position="33"/>
        <end position="133"/>
    </location>
</feature>
<dbReference type="GO" id="GO:0005634">
    <property type="term" value="C:nucleus"/>
    <property type="evidence" value="ECO:0007669"/>
    <property type="project" value="TreeGrafter"/>
</dbReference>
<dbReference type="GO" id="GO:0004725">
    <property type="term" value="F:protein tyrosine phosphatase activity"/>
    <property type="evidence" value="ECO:0007669"/>
    <property type="project" value="TreeGrafter"/>
</dbReference>
<name>A0A1L9RZA2_ASPWE</name>
<evidence type="ECO:0000259" key="1">
    <source>
        <dbReference type="PROSITE" id="PS50206"/>
    </source>
</evidence>
<dbReference type="Proteomes" id="UP000184383">
    <property type="component" value="Unassembled WGS sequence"/>
</dbReference>
<keyword evidence="3" id="KW-1185">Reference proteome</keyword>
<dbReference type="GO" id="GO:0005737">
    <property type="term" value="C:cytoplasm"/>
    <property type="evidence" value="ECO:0007669"/>
    <property type="project" value="TreeGrafter"/>
</dbReference>
<dbReference type="Gene3D" id="3.40.250.10">
    <property type="entry name" value="Rhodanese-like domain"/>
    <property type="match status" value="1"/>
</dbReference>